<protein>
    <submittedName>
        <fullName evidence="1">Uncharacterized protein</fullName>
    </submittedName>
</protein>
<proteinExistence type="predicted"/>
<name>A0A117R5Q3_9ACTN</name>
<dbReference type="EMBL" id="LMWU01000012">
    <property type="protein sequence ID" value="KUN72536.1"/>
    <property type="molecule type" value="Genomic_DNA"/>
</dbReference>
<reference evidence="1 2" key="1">
    <citation type="submission" date="2015-10" db="EMBL/GenBank/DDBJ databases">
        <title>Draft genome sequence of Streptomyces canus DSM 40017, type strain for the species Streptomyces canus.</title>
        <authorList>
            <person name="Ruckert C."/>
            <person name="Winkler A."/>
            <person name="Kalinowski J."/>
            <person name="Kampfer P."/>
            <person name="Glaeser S."/>
        </authorList>
    </citation>
    <scope>NUCLEOTIDE SEQUENCE [LARGE SCALE GENOMIC DNA]</scope>
    <source>
        <strain evidence="1 2">DSM 40017</strain>
    </source>
</reference>
<evidence type="ECO:0000313" key="1">
    <source>
        <dbReference type="EMBL" id="KUN72536.1"/>
    </source>
</evidence>
<dbReference type="AlphaFoldDB" id="A0A117R5Q3"/>
<evidence type="ECO:0000313" key="2">
    <source>
        <dbReference type="Proteomes" id="UP000053669"/>
    </source>
</evidence>
<dbReference type="Proteomes" id="UP000053669">
    <property type="component" value="Unassembled WGS sequence"/>
</dbReference>
<organism evidence="1 2">
    <name type="scientific">Streptomyces canus</name>
    <dbReference type="NCBI Taxonomy" id="58343"/>
    <lineage>
        <taxon>Bacteria</taxon>
        <taxon>Bacillati</taxon>
        <taxon>Actinomycetota</taxon>
        <taxon>Actinomycetes</taxon>
        <taxon>Kitasatosporales</taxon>
        <taxon>Streptomycetaceae</taxon>
        <taxon>Streptomyces</taxon>
        <taxon>Streptomyces aurantiacus group</taxon>
    </lineage>
</organism>
<comment type="caution">
    <text evidence="1">The sequence shown here is derived from an EMBL/GenBank/DDBJ whole genome shotgun (WGS) entry which is preliminary data.</text>
</comment>
<sequence length="62" mass="6652">MGMLYVSWSLEVGPVAQYGSVTTVTWGSAVRSSDVQLCSEPAEVASATPTFRRSGQNRETGR</sequence>
<gene>
    <name evidence="1" type="ORF">AQJ46_11920</name>
</gene>
<accession>A0A117R5Q3</accession>